<dbReference type="Pfam" id="PF07690">
    <property type="entry name" value="MFS_1"/>
    <property type="match status" value="1"/>
</dbReference>
<keyword evidence="2 6" id="KW-0812">Transmembrane</keyword>
<comment type="subcellular location">
    <subcellularLocation>
        <location evidence="1">Membrane</location>
        <topology evidence="1">Multi-pass membrane protein</topology>
    </subcellularLocation>
</comment>
<dbReference type="PANTHER" id="PTHR23502:SF50">
    <property type="entry name" value="TRANSPORTER, PUTATIVE (AFU_ORTHOLOGUE AFUA_5G00430)-RELATED"/>
    <property type="match status" value="1"/>
</dbReference>
<protein>
    <submittedName>
        <fullName evidence="7">Serine/threonine kinase 16</fullName>
    </submittedName>
</protein>
<gene>
    <name evidence="7" type="ORF">BU16DRAFT_176120</name>
</gene>
<feature type="region of interest" description="Disordered" evidence="5">
    <location>
        <begin position="250"/>
        <end position="283"/>
    </location>
</feature>
<dbReference type="PANTHER" id="PTHR23502">
    <property type="entry name" value="MAJOR FACILITATOR SUPERFAMILY"/>
    <property type="match status" value="1"/>
</dbReference>
<proteinExistence type="predicted"/>
<feature type="transmembrane region" description="Helical" evidence="6">
    <location>
        <begin position="341"/>
        <end position="363"/>
    </location>
</feature>
<feature type="transmembrane region" description="Helical" evidence="6">
    <location>
        <begin position="489"/>
        <end position="511"/>
    </location>
</feature>
<feature type="compositionally biased region" description="Basic and acidic residues" evidence="5">
    <location>
        <begin position="257"/>
        <end position="271"/>
    </location>
</feature>
<feature type="transmembrane region" description="Helical" evidence="6">
    <location>
        <begin position="97"/>
        <end position="117"/>
    </location>
</feature>
<evidence type="ECO:0000313" key="8">
    <source>
        <dbReference type="Proteomes" id="UP000799750"/>
    </source>
</evidence>
<keyword evidence="3 6" id="KW-1133">Transmembrane helix</keyword>
<evidence type="ECO:0000256" key="2">
    <source>
        <dbReference type="ARBA" id="ARBA00022692"/>
    </source>
</evidence>
<dbReference type="EMBL" id="MU004199">
    <property type="protein sequence ID" value="KAF2489228.1"/>
    <property type="molecule type" value="Genomic_DNA"/>
</dbReference>
<evidence type="ECO:0000256" key="4">
    <source>
        <dbReference type="ARBA" id="ARBA00023136"/>
    </source>
</evidence>
<keyword evidence="7" id="KW-0418">Kinase</keyword>
<evidence type="ECO:0000256" key="5">
    <source>
        <dbReference type="SAM" id="MobiDB-lite"/>
    </source>
</evidence>
<evidence type="ECO:0000256" key="3">
    <source>
        <dbReference type="ARBA" id="ARBA00022989"/>
    </source>
</evidence>
<dbReference type="Gene3D" id="1.20.1250.20">
    <property type="entry name" value="MFS general substrate transporter like domains"/>
    <property type="match status" value="1"/>
</dbReference>
<keyword evidence="8" id="KW-1185">Reference proteome</keyword>
<organism evidence="7 8">
    <name type="scientific">Lophium mytilinum</name>
    <dbReference type="NCBI Taxonomy" id="390894"/>
    <lineage>
        <taxon>Eukaryota</taxon>
        <taxon>Fungi</taxon>
        <taxon>Dikarya</taxon>
        <taxon>Ascomycota</taxon>
        <taxon>Pezizomycotina</taxon>
        <taxon>Dothideomycetes</taxon>
        <taxon>Pleosporomycetidae</taxon>
        <taxon>Mytilinidiales</taxon>
        <taxon>Mytilinidiaceae</taxon>
        <taxon>Lophium</taxon>
    </lineage>
</organism>
<dbReference type="GO" id="GO:0005886">
    <property type="term" value="C:plasma membrane"/>
    <property type="evidence" value="ECO:0007669"/>
    <property type="project" value="TreeGrafter"/>
</dbReference>
<reference evidence="7" key="1">
    <citation type="journal article" date="2020" name="Stud. Mycol.">
        <title>101 Dothideomycetes genomes: a test case for predicting lifestyles and emergence of pathogens.</title>
        <authorList>
            <person name="Haridas S."/>
            <person name="Albert R."/>
            <person name="Binder M."/>
            <person name="Bloem J."/>
            <person name="Labutti K."/>
            <person name="Salamov A."/>
            <person name="Andreopoulos B."/>
            <person name="Baker S."/>
            <person name="Barry K."/>
            <person name="Bills G."/>
            <person name="Bluhm B."/>
            <person name="Cannon C."/>
            <person name="Castanera R."/>
            <person name="Culley D."/>
            <person name="Daum C."/>
            <person name="Ezra D."/>
            <person name="Gonzalez J."/>
            <person name="Henrissat B."/>
            <person name="Kuo A."/>
            <person name="Liang C."/>
            <person name="Lipzen A."/>
            <person name="Lutzoni F."/>
            <person name="Magnuson J."/>
            <person name="Mondo S."/>
            <person name="Nolan M."/>
            <person name="Ohm R."/>
            <person name="Pangilinan J."/>
            <person name="Park H.-J."/>
            <person name="Ramirez L."/>
            <person name="Alfaro M."/>
            <person name="Sun H."/>
            <person name="Tritt A."/>
            <person name="Yoshinaga Y."/>
            <person name="Zwiers L.-H."/>
            <person name="Turgeon B."/>
            <person name="Goodwin S."/>
            <person name="Spatafora J."/>
            <person name="Crous P."/>
            <person name="Grigoriev I."/>
        </authorList>
    </citation>
    <scope>NUCLEOTIDE SEQUENCE</scope>
    <source>
        <strain evidence="7">CBS 269.34</strain>
    </source>
</reference>
<keyword evidence="7" id="KW-0808">Transferase</keyword>
<evidence type="ECO:0000256" key="6">
    <source>
        <dbReference type="SAM" id="Phobius"/>
    </source>
</evidence>
<feature type="transmembrane region" description="Helical" evidence="6">
    <location>
        <begin position="395"/>
        <end position="416"/>
    </location>
</feature>
<feature type="transmembrane region" description="Helical" evidence="6">
    <location>
        <begin position="187"/>
        <end position="206"/>
    </location>
</feature>
<dbReference type="Proteomes" id="UP000799750">
    <property type="component" value="Unassembled WGS sequence"/>
</dbReference>
<evidence type="ECO:0000313" key="7">
    <source>
        <dbReference type="EMBL" id="KAF2489228.1"/>
    </source>
</evidence>
<feature type="transmembrane region" description="Helical" evidence="6">
    <location>
        <begin position="428"/>
        <end position="451"/>
    </location>
</feature>
<keyword evidence="4 6" id="KW-0472">Membrane</keyword>
<accession>A0A6A6Q9X8</accession>
<dbReference type="InterPro" id="IPR011701">
    <property type="entry name" value="MFS"/>
</dbReference>
<dbReference type="OrthoDB" id="5215911at2759"/>
<feature type="transmembrane region" description="Helical" evidence="6">
    <location>
        <begin position="212"/>
        <end position="232"/>
    </location>
</feature>
<name>A0A6A6Q9X8_9PEZI</name>
<feature type="transmembrane region" description="Helical" evidence="6">
    <location>
        <begin position="523"/>
        <end position="543"/>
    </location>
</feature>
<dbReference type="InterPro" id="IPR036259">
    <property type="entry name" value="MFS_trans_sf"/>
</dbReference>
<dbReference type="SUPFAM" id="SSF103473">
    <property type="entry name" value="MFS general substrate transporter"/>
    <property type="match status" value="1"/>
</dbReference>
<dbReference type="GO" id="GO:0016301">
    <property type="term" value="F:kinase activity"/>
    <property type="evidence" value="ECO:0007669"/>
    <property type="project" value="UniProtKB-KW"/>
</dbReference>
<dbReference type="AlphaFoldDB" id="A0A6A6Q9X8"/>
<feature type="transmembrane region" description="Helical" evidence="6">
    <location>
        <begin position="56"/>
        <end position="77"/>
    </location>
</feature>
<dbReference type="GO" id="GO:0022857">
    <property type="term" value="F:transmembrane transporter activity"/>
    <property type="evidence" value="ECO:0007669"/>
    <property type="project" value="InterPro"/>
</dbReference>
<sequence length="568" mass="62870">MAASAPTSTGESAHLWPPGTVRLEDMTSSAGKDIILEPRPSEDPNDPFNWSTTRKYINFGLVCLYVAMVAEFINASTPTWGPMNKELGYSFEILNDSYAVGCACLALGSVILIPFALKFGRRPLYIFSTALQFGLSIWSAKMETVADLMLINILQCLFGSLAEVIVQMTIADIFFVHQRGRANAIYVWVWLLSSYLGSLIAGFVAKGQGWRWIWWWNAIFFGIALLIVVFGYEETKYAPPIFGMVSETEKSPPSSALKHEEAEFGRKKPDLQTRTGSSQDIDPPKSIEAVENGALPNIDTVIINHSIPLKTYRQKLSIFTTTTPSAGIENNAFLSHMYQPLIILTTIPAVAYAALVYGILVGLGDVMSTTMSTYLVQPPYNFASDQVGLMSLPRVIGVTIGAAIIGPLSDWAVIYFSRRNKGIYDPESRLWCIVPFLLFVPAGALLFSIGLNNHLPWPVIAVGLALYNIGVTPINSVIITYLTDSYRDIIGDALVGVTVVRNSFSTAFIFALTPWEARVGLKWVFVTILLIACAILSLFGVFIRWGKAFRGQFAGRYQYYALRQYKER</sequence>
<feature type="transmembrane region" description="Helical" evidence="6">
    <location>
        <begin position="457"/>
        <end position="482"/>
    </location>
</feature>
<evidence type="ECO:0000256" key="1">
    <source>
        <dbReference type="ARBA" id="ARBA00004141"/>
    </source>
</evidence>